<evidence type="ECO:0000313" key="2">
    <source>
        <dbReference type="Proteomes" id="UP000254939"/>
    </source>
</evidence>
<sequence length="69" mass="7624">MTDEPCPPDDLPRYEIRQEPRGGWTIVDTLTSLPAATDGRDFVGLSKRDAEDIARELNLSAAEGRDPLI</sequence>
<dbReference type="EMBL" id="NAAC01000016">
    <property type="protein sequence ID" value="RDJ10436.1"/>
    <property type="molecule type" value="Genomic_DNA"/>
</dbReference>
<reference evidence="1 2" key="1">
    <citation type="submission" date="2017-03" db="EMBL/GenBank/DDBJ databases">
        <title>Genome analysis of Rhizobial strains effectives or ineffectives for nitrogen fixation isolated from bean seeds.</title>
        <authorList>
            <person name="Peralta H."/>
            <person name="Aguilar-Vera A."/>
            <person name="Mora Y."/>
            <person name="Vargas-Lagunas C."/>
            <person name="Girard L."/>
            <person name="Mora J."/>
        </authorList>
    </citation>
    <scope>NUCLEOTIDE SEQUENCE [LARGE SCALE GENOMIC DNA]</scope>
    <source>
        <strain evidence="1 2">CCGM3</strain>
    </source>
</reference>
<proteinExistence type="predicted"/>
<name>A0A370KNJ4_9HYPH</name>
<dbReference type="Proteomes" id="UP000254939">
    <property type="component" value="Unassembled WGS sequence"/>
</dbReference>
<protein>
    <submittedName>
        <fullName evidence="1">Uncharacterized protein</fullName>
    </submittedName>
</protein>
<gene>
    <name evidence="1" type="ORF">B5K06_15455</name>
</gene>
<evidence type="ECO:0000313" key="1">
    <source>
        <dbReference type="EMBL" id="RDJ10436.1"/>
    </source>
</evidence>
<comment type="caution">
    <text evidence="1">The sequence shown here is derived from an EMBL/GenBank/DDBJ whole genome shotgun (WGS) entry which is preliminary data.</text>
</comment>
<dbReference type="OrthoDB" id="7211025at2"/>
<accession>A0A370KNJ4</accession>
<organism evidence="1 2">
    <name type="scientific">Rhizobium grahamii</name>
    <dbReference type="NCBI Taxonomy" id="1120045"/>
    <lineage>
        <taxon>Bacteria</taxon>
        <taxon>Pseudomonadati</taxon>
        <taxon>Pseudomonadota</taxon>
        <taxon>Alphaproteobacteria</taxon>
        <taxon>Hyphomicrobiales</taxon>
        <taxon>Rhizobiaceae</taxon>
        <taxon>Rhizobium/Agrobacterium group</taxon>
        <taxon>Rhizobium</taxon>
    </lineage>
</organism>
<dbReference type="RefSeq" id="WP_114713592.1">
    <property type="nucleotide sequence ID" value="NZ_KZ857259.1"/>
</dbReference>
<dbReference type="AlphaFoldDB" id="A0A370KNJ4"/>